<dbReference type="GeneID" id="89453864"/>
<evidence type="ECO:0000313" key="1">
    <source>
        <dbReference type="EMBL" id="EAP86485.1"/>
    </source>
</evidence>
<name>A3U9J9_CROAH</name>
<gene>
    <name evidence="1" type="ordered locus">CA2559_10633</name>
</gene>
<reference evidence="1 2" key="1">
    <citation type="journal article" date="2010" name="J. Bacteriol.">
        <title>The complete genome sequence of Croceibacter atlanticus HTCC2559T.</title>
        <authorList>
            <person name="Oh H.M."/>
            <person name="Kang I."/>
            <person name="Ferriera S."/>
            <person name="Giovannoni S.J."/>
            <person name="Cho J.C."/>
        </authorList>
    </citation>
    <scope>NUCLEOTIDE SEQUENCE [LARGE SCALE GENOMIC DNA]</scope>
    <source>
        <strain evidence="2">ATCC BAA-628 / HTCC2559 / KCTC 12090</strain>
    </source>
</reference>
<proteinExistence type="predicted"/>
<keyword evidence="2" id="KW-1185">Reference proteome</keyword>
<organism evidence="1 2">
    <name type="scientific">Croceibacter atlanticus (strain ATCC BAA-628 / JCM 21780 / CIP 108009 / IAM 15332 / KCTC 12090 / HTCC2559)</name>
    <dbReference type="NCBI Taxonomy" id="216432"/>
    <lineage>
        <taxon>Bacteria</taxon>
        <taxon>Pseudomonadati</taxon>
        <taxon>Bacteroidota</taxon>
        <taxon>Flavobacteriia</taxon>
        <taxon>Flavobacteriales</taxon>
        <taxon>Flavobacteriaceae</taxon>
        <taxon>Croceibacter</taxon>
    </lineage>
</organism>
<dbReference type="RefSeq" id="WP_013187870.1">
    <property type="nucleotide sequence ID" value="NC_014230.1"/>
</dbReference>
<dbReference type="EMBL" id="CP002046">
    <property type="protein sequence ID" value="EAP86485.1"/>
    <property type="molecule type" value="Genomic_DNA"/>
</dbReference>
<dbReference type="HOGENOM" id="CLU_2952652_0_0_10"/>
<dbReference type="AlphaFoldDB" id="A3U9J9"/>
<dbReference type="Proteomes" id="UP000002297">
    <property type="component" value="Chromosome"/>
</dbReference>
<accession>A3U9J9</accession>
<dbReference type="KEGG" id="cat:CA2559_10633"/>
<protein>
    <submittedName>
        <fullName evidence="1">Uncharacterized protein</fullName>
    </submittedName>
</protein>
<sequence>MLTACDNDSLTENDPTITQVKDYTGELTGIVFYCDYANGIQDVGEPDATGIDVFLLVLQ</sequence>
<evidence type="ECO:0000313" key="2">
    <source>
        <dbReference type="Proteomes" id="UP000002297"/>
    </source>
</evidence>